<name>A0A6C0J3P2_9ZZZZ</name>
<organism evidence="1">
    <name type="scientific">viral metagenome</name>
    <dbReference type="NCBI Taxonomy" id="1070528"/>
    <lineage>
        <taxon>unclassified sequences</taxon>
        <taxon>metagenomes</taxon>
        <taxon>organismal metagenomes</taxon>
    </lineage>
</organism>
<dbReference type="AlphaFoldDB" id="A0A6C0J3P2"/>
<evidence type="ECO:0000313" key="1">
    <source>
        <dbReference type="EMBL" id="QHT98577.1"/>
    </source>
</evidence>
<proteinExistence type="predicted"/>
<dbReference type="EMBL" id="MN740294">
    <property type="protein sequence ID" value="QHT98577.1"/>
    <property type="molecule type" value="Genomic_DNA"/>
</dbReference>
<reference evidence="1" key="1">
    <citation type="journal article" date="2020" name="Nature">
        <title>Giant virus diversity and host interactions through global metagenomics.</title>
        <authorList>
            <person name="Schulz F."/>
            <person name="Roux S."/>
            <person name="Paez-Espino D."/>
            <person name="Jungbluth S."/>
            <person name="Walsh D.A."/>
            <person name="Denef V.J."/>
            <person name="McMahon K.D."/>
            <person name="Konstantinidis K.T."/>
            <person name="Eloe-Fadrosh E.A."/>
            <person name="Kyrpides N.C."/>
            <person name="Woyke T."/>
        </authorList>
    </citation>
    <scope>NUCLEOTIDE SEQUENCE</scope>
    <source>
        <strain evidence="1">GVMAG-M-3300025676-16</strain>
    </source>
</reference>
<accession>A0A6C0J3P2</accession>
<sequence>METLMSMIDDIKEKISSEEYKNLVDQIAAAKKDEKEFKEFSMEYTVFCPNCEDLISKIISFPKTKIVIRVCEDNIRGCCMGEFLSHLTMTRTRVEAIQKNIDESGYCTYQYTHNQHESIVYSLIFSKA</sequence>
<protein>
    <submittedName>
        <fullName evidence="1">Uncharacterized protein</fullName>
    </submittedName>
</protein>